<dbReference type="Gene3D" id="3.40.50.12780">
    <property type="entry name" value="N-terminal domain of ligase-like"/>
    <property type="match status" value="1"/>
</dbReference>
<dbReference type="InterPro" id="IPR020845">
    <property type="entry name" value="AMP-binding_CS"/>
</dbReference>
<evidence type="ECO:0000259" key="2">
    <source>
        <dbReference type="Pfam" id="PF13193"/>
    </source>
</evidence>
<dbReference type="STRING" id="582899.Hden_1836"/>
<dbReference type="SUPFAM" id="SSF56801">
    <property type="entry name" value="Acetyl-CoA synthetase-like"/>
    <property type="match status" value="1"/>
</dbReference>
<dbReference type="Pfam" id="PF00501">
    <property type="entry name" value="AMP-binding"/>
    <property type="match status" value="1"/>
</dbReference>
<dbReference type="GO" id="GO:0016878">
    <property type="term" value="F:acid-thiol ligase activity"/>
    <property type="evidence" value="ECO:0007669"/>
    <property type="project" value="UniProtKB-ARBA"/>
</dbReference>
<dbReference type="PANTHER" id="PTHR43767">
    <property type="entry name" value="LONG-CHAIN-FATTY-ACID--COA LIGASE"/>
    <property type="match status" value="1"/>
</dbReference>
<dbReference type="InterPro" id="IPR050237">
    <property type="entry name" value="ATP-dep_AMP-bd_enzyme"/>
</dbReference>
<dbReference type="Gene3D" id="3.30.300.30">
    <property type="match status" value="1"/>
</dbReference>
<dbReference type="AlphaFoldDB" id="D8JZ37"/>
<dbReference type="RefSeq" id="WP_013215798.1">
    <property type="nucleotide sequence ID" value="NC_014313.1"/>
</dbReference>
<dbReference type="KEGG" id="hdn:Hden_1836"/>
<name>D8JZ37_HYPDA</name>
<gene>
    <name evidence="3" type="ordered locus">Hden_1836</name>
</gene>
<dbReference type="InterPro" id="IPR045851">
    <property type="entry name" value="AMP-bd_C_sf"/>
</dbReference>
<reference evidence="4" key="1">
    <citation type="journal article" date="2011" name="J. Bacteriol.">
        <title>Genome sequences of eight morphologically diverse alphaproteobacteria.</title>
        <authorList>
            <consortium name="US DOE Joint Genome Institute"/>
            <person name="Brown P.J."/>
            <person name="Kysela D.T."/>
            <person name="Buechlein A."/>
            <person name="Hemmerich C."/>
            <person name="Brun Y.V."/>
        </authorList>
    </citation>
    <scope>NUCLEOTIDE SEQUENCE [LARGE SCALE GENOMIC DNA]</scope>
    <source>
        <strain evidence="4">ATCC 51888 / DSM 1869 / NCIB 11706 / TK 0415</strain>
    </source>
</reference>
<dbReference type="PANTHER" id="PTHR43767:SF1">
    <property type="entry name" value="NONRIBOSOMAL PEPTIDE SYNTHASE PES1 (EUROFUNG)-RELATED"/>
    <property type="match status" value="1"/>
</dbReference>
<keyword evidence="3" id="KW-0436">Ligase</keyword>
<dbReference type="PROSITE" id="PS00455">
    <property type="entry name" value="AMP_BINDING"/>
    <property type="match status" value="1"/>
</dbReference>
<evidence type="ECO:0000313" key="4">
    <source>
        <dbReference type="Proteomes" id="UP000002033"/>
    </source>
</evidence>
<organism evidence="3 4">
    <name type="scientific">Hyphomicrobium denitrificans (strain ATCC 51888 / DSM 1869 / NCIMB 11706 / TK 0415)</name>
    <dbReference type="NCBI Taxonomy" id="582899"/>
    <lineage>
        <taxon>Bacteria</taxon>
        <taxon>Pseudomonadati</taxon>
        <taxon>Pseudomonadota</taxon>
        <taxon>Alphaproteobacteria</taxon>
        <taxon>Hyphomicrobiales</taxon>
        <taxon>Hyphomicrobiaceae</taxon>
        <taxon>Hyphomicrobium</taxon>
    </lineage>
</organism>
<accession>D8JZ37</accession>
<dbReference type="Proteomes" id="UP000002033">
    <property type="component" value="Chromosome"/>
</dbReference>
<evidence type="ECO:0000313" key="3">
    <source>
        <dbReference type="EMBL" id="ADJ23639.1"/>
    </source>
</evidence>
<dbReference type="Pfam" id="PF13193">
    <property type="entry name" value="AMP-binding_C"/>
    <property type="match status" value="1"/>
</dbReference>
<evidence type="ECO:0000259" key="1">
    <source>
        <dbReference type="Pfam" id="PF00501"/>
    </source>
</evidence>
<keyword evidence="4" id="KW-1185">Reference proteome</keyword>
<dbReference type="EMBL" id="CP002083">
    <property type="protein sequence ID" value="ADJ23639.1"/>
    <property type="molecule type" value="Genomic_DNA"/>
</dbReference>
<dbReference type="CDD" id="cd05936">
    <property type="entry name" value="FC-FACS_FadD_like"/>
    <property type="match status" value="1"/>
</dbReference>
<dbReference type="InterPro" id="IPR025110">
    <property type="entry name" value="AMP-bd_C"/>
</dbReference>
<dbReference type="InterPro" id="IPR042099">
    <property type="entry name" value="ANL_N_sf"/>
</dbReference>
<dbReference type="eggNOG" id="COG0318">
    <property type="taxonomic scope" value="Bacteria"/>
</dbReference>
<feature type="domain" description="AMP-dependent synthetase/ligase" evidence="1">
    <location>
        <begin position="39"/>
        <end position="430"/>
    </location>
</feature>
<sequence length="570" mass="62090">MTPEAAQPSGSLNPPWIASYPPEIDWFMPIPTGPVPELLERAVRRFPHNPAISFLGRTTSYAELAAEVDRVTAGLQKSGIGRGTKVGLFLPNTPTFIVYYYAILKAGGTVVNFNPLYTLEELTFQAQDSETEVMVTHDLAALFPKLEELMLRGVVARTIVVPFRSVLSPLKGLLFSIFKRSDIANVAGSRAADKVIDGAKLSATSEPPTPVAINADEDVAVLQYTGGTTGTPKGAMLTHANLTANTAQIMAWGVNLKPGEESILGALPLFHVFAMTVVMNMAVELAAKIILIPRFKLIEALKLIDREKPTVLPAVPTILTAMLHYPKFKSYDVSSLRFCLSGGAPLPIEVKLQFEDVSGSKVVEGYGLSEASPVLTCNPVHMEPVAGSIGPPLPGTIISLRDLDDPTKEVPQGERGELCAKGPQVMKGYWKKPEETAKQFVGDFLRTGDVAIMDQNGYFSIVDRIKDLIICSGYNVYPRRIEDAIYQHPAVEEVTVIGIPDDYRGEAPKAFIKLKAGMTATAADILKHLETKISKIELPAQIEFRDALPKTMIGKLSKKELVAEERKKRD</sequence>
<dbReference type="HOGENOM" id="CLU_000022_59_7_5"/>
<proteinExistence type="predicted"/>
<protein>
    <submittedName>
        <fullName evidence="3">AMP-dependent synthetase and ligase</fullName>
    </submittedName>
</protein>
<dbReference type="InterPro" id="IPR000873">
    <property type="entry name" value="AMP-dep_synth/lig_dom"/>
</dbReference>
<dbReference type="OrthoDB" id="7488310at2"/>
<feature type="domain" description="AMP-binding enzyme C-terminal" evidence="2">
    <location>
        <begin position="481"/>
        <end position="555"/>
    </location>
</feature>